<keyword evidence="5 6" id="KW-0472">Membrane</keyword>
<comment type="subcellular location">
    <subcellularLocation>
        <location evidence="1">Membrane</location>
        <topology evidence="1">Multi-pass membrane protein</topology>
    </subcellularLocation>
</comment>
<evidence type="ECO:0000256" key="1">
    <source>
        <dbReference type="ARBA" id="ARBA00004141"/>
    </source>
</evidence>
<keyword evidence="8" id="KW-1185">Reference proteome</keyword>
<gene>
    <name evidence="7" type="primary">Cre-srg-9</name>
    <name evidence="7" type="ORF">CRE_03139</name>
</gene>
<dbReference type="GO" id="GO:0004888">
    <property type="term" value="F:transmembrane signaling receptor activity"/>
    <property type="evidence" value="ECO:0007669"/>
    <property type="project" value="InterPro"/>
</dbReference>
<dbReference type="Proteomes" id="UP000008281">
    <property type="component" value="Unassembled WGS sequence"/>
</dbReference>
<dbReference type="OrthoDB" id="5842884at2759"/>
<dbReference type="PRINTS" id="PR00698">
    <property type="entry name" value="TMPROTEINSRG"/>
</dbReference>
<evidence type="ECO:0000313" key="8">
    <source>
        <dbReference type="Proteomes" id="UP000008281"/>
    </source>
</evidence>
<evidence type="ECO:0000256" key="6">
    <source>
        <dbReference type="RuleBase" id="RU280813"/>
    </source>
</evidence>
<dbReference type="InterPro" id="IPR000609">
    <property type="entry name" value="7TM_GPCR_serpentine_rcpt_Srg"/>
</dbReference>
<organism evidence="8">
    <name type="scientific">Caenorhabditis remanei</name>
    <name type="common">Caenorhabditis vulgaris</name>
    <dbReference type="NCBI Taxonomy" id="31234"/>
    <lineage>
        <taxon>Eukaryota</taxon>
        <taxon>Metazoa</taxon>
        <taxon>Ecdysozoa</taxon>
        <taxon>Nematoda</taxon>
        <taxon>Chromadorea</taxon>
        <taxon>Rhabditida</taxon>
        <taxon>Rhabditina</taxon>
        <taxon>Rhabditomorpha</taxon>
        <taxon>Rhabditoidea</taxon>
        <taxon>Rhabditidae</taxon>
        <taxon>Peloderinae</taxon>
        <taxon>Caenorhabditis</taxon>
    </lineage>
</organism>
<evidence type="ECO:0000313" key="7">
    <source>
        <dbReference type="EMBL" id="EFO83380.1"/>
    </source>
</evidence>
<dbReference type="Pfam" id="PF02118">
    <property type="entry name" value="Srg"/>
    <property type="match status" value="1"/>
</dbReference>
<accession>E3LWS6</accession>
<feature type="transmembrane region" description="Helical" evidence="6">
    <location>
        <begin position="65"/>
        <end position="93"/>
    </location>
</feature>
<dbReference type="GO" id="GO:0007606">
    <property type="term" value="P:sensory perception of chemical stimulus"/>
    <property type="evidence" value="ECO:0007669"/>
    <property type="project" value="UniProtKB-UniRule"/>
</dbReference>
<feature type="transmembrane region" description="Helical" evidence="6">
    <location>
        <begin position="201"/>
        <end position="226"/>
    </location>
</feature>
<feature type="transmembrane region" description="Helical" evidence="6">
    <location>
        <begin position="31"/>
        <end position="53"/>
    </location>
</feature>
<dbReference type="OMA" id="CVIHSIC"/>
<dbReference type="eggNOG" id="ENOG502TGK9">
    <property type="taxonomic scope" value="Eukaryota"/>
</dbReference>
<feature type="transmembrane region" description="Helical" evidence="6">
    <location>
        <begin position="274"/>
        <end position="294"/>
    </location>
</feature>
<name>E3LWS6_CAERE</name>
<keyword evidence="4 6" id="KW-1133">Transmembrane helix</keyword>
<dbReference type="PANTHER" id="PTHR31627">
    <property type="entry name" value="SERPENTINE RECEPTOR CLASS GAMMA-RELATED"/>
    <property type="match status" value="1"/>
</dbReference>
<dbReference type="InParanoid" id="E3LWS6"/>
<dbReference type="GO" id="GO:0016020">
    <property type="term" value="C:membrane"/>
    <property type="evidence" value="ECO:0007669"/>
    <property type="project" value="UniProtKB-SubCell"/>
</dbReference>
<dbReference type="HOGENOM" id="CLU_061253_1_0_1"/>
<feature type="transmembrane region" description="Helical" evidence="6">
    <location>
        <begin position="156"/>
        <end position="189"/>
    </location>
</feature>
<dbReference type="InterPro" id="IPR051119">
    <property type="entry name" value="Nematode_SR-like"/>
</dbReference>
<dbReference type="PANTHER" id="PTHR31627:SF4">
    <property type="entry name" value="SERPENTINE RECEPTOR CLASS GAMMA-9"/>
    <property type="match status" value="1"/>
</dbReference>
<evidence type="ECO:0000256" key="2">
    <source>
        <dbReference type="ARBA" id="ARBA00005692"/>
    </source>
</evidence>
<comment type="similarity">
    <text evidence="2 6">Belongs to the nematode receptor-like protein srg family.</text>
</comment>
<keyword evidence="3 6" id="KW-0812">Transmembrane</keyword>
<dbReference type="AlphaFoldDB" id="E3LWS6"/>
<dbReference type="EMBL" id="DS268417">
    <property type="protein sequence ID" value="EFO83380.1"/>
    <property type="molecule type" value="Genomic_DNA"/>
</dbReference>
<proteinExistence type="inferred from homology"/>
<evidence type="ECO:0000256" key="5">
    <source>
        <dbReference type="ARBA" id="ARBA00023136"/>
    </source>
</evidence>
<protein>
    <recommendedName>
        <fullName evidence="6">Serpentine receptor class gamma</fullName>
    </recommendedName>
</protein>
<reference evidence="7" key="1">
    <citation type="submission" date="2007-07" db="EMBL/GenBank/DDBJ databases">
        <title>PCAP assembly of the Caenorhabditis remanei genome.</title>
        <authorList>
            <consortium name="The Caenorhabditis remanei Sequencing Consortium"/>
            <person name="Wilson R.K."/>
        </authorList>
    </citation>
    <scope>NUCLEOTIDE SEQUENCE [LARGE SCALE GENOMIC DNA]</scope>
    <source>
        <strain evidence="7">PB4641</strain>
    </source>
</reference>
<evidence type="ECO:0000256" key="3">
    <source>
        <dbReference type="ARBA" id="ARBA00022692"/>
    </source>
</evidence>
<feature type="transmembrane region" description="Helical" evidence="6">
    <location>
        <begin position="238"/>
        <end position="262"/>
    </location>
</feature>
<feature type="transmembrane region" description="Helical" evidence="6">
    <location>
        <begin position="113"/>
        <end position="135"/>
    </location>
</feature>
<sequence length="332" mass="38679">MTDSLNSTMALPPVTPACDPKYSYFWENVKYMLQAGYMIPPALLYSRILYVIWRKNRKIYSQHQFFVIYSMDSVVGLLLLLLDIFITRFFVYVPQLCTTASQFFQSHPSFMNIYYPLLSYLHCAQPLIQIFLSLNRMSSVVWPVDHNKVWKKNLPFIFFFILLTPFLFIWNTIISQKVVVFYFGGFFMIGLKAVEWADISLFLFSVRSVAVMITVTSTVIMFLRMSKMKKRLKSSERILCLACVIHSICFMIPSFFEALALFNEEYGKSWINFLIQPFAWDVLNVGSPLIMIFVSGQLRNHVFDVSIGCLKKKKDPRRVTVQTLTVSFSSNH</sequence>
<evidence type="ECO:0000256" key="4">
    <source>
        <dbReference type="ARBA" id="ARBA00022989"/>
    </source>
</evidence>